<comment type="function">
    <text evidence="1">Specifically binds 5-hydroxymethylcytosine (5hmC), suggesting that it acts as a specific reader of 5hmC.</text>
</comment>
<gene>
    <name evidence="7" type="ORF">TBIB3V08_LOCUS5762</name>
</gene>
<evidence type="ECO:0000256" key="3">
    <source>
        <dbReference type="ARBA" id="ARBA00021234"/>
    </source>
</evidence>
<dbReference type="GO" id="GO:2000001">
    <property type="term" value="P:regulation of DNA damage checkpoint"/>
    <property type="evidence" value="ECO:0007669"/>
    <property type="project" value="TreeGrafter"/>
</dbReference>
<dbReference type="PANTHER" id="PTHR14773:SF0">
    <property type="entry name" value="WD REPEAT-CONTAINING PROTEIN 76"/>
    <property type="match status" value="1"/>
</dbReference>
<feature type="repeat" description="WD" evidence="6">
    <location>
        <begin position="415"/>
        <end position="449"/>
    </location>
</feature>
<dbReference type="GO" id="GO:0003677">
    <property type="term" value="F:DNA binding"/>
    <property type="evidence" value="ECO:0007669"/>
    <property type="project" value="TreeGrafter"/>
</dbReference>
<dbReference type="Gene3D" id="2.130.10.10">
    <property type="entry name" value="YVTN repeat-like/Quinoprotein amine dehydrogenase"/>
    <property type="match status" value="2"/>
</dbReference>
<dbReference type="GO" id="GO:0005634">
    <property type="term" value="C:nucleus"/>
    <property type="evidence" value="ECO:0007669"/>
    <property type="project" value="TreeGrafter"/>
</dbReference>
<evidence type="ECO:0000256" key="2">
    <source>
        <dbReference type="ARBA" id="ARBA00005434"/>
    </source>
</evidence>
<dbReference type="PANTHER" id="PTHR14773">
    <property type="entry name" value="WD REPEAT-CONTAINING PROTEIN 76"/>
    <property type="match status" value="1"/>
</dbReference>
<proteinExistence type="inferred from homology"/>
<keyword evidence="5" id="KW-0677">Repeat</keyword>
<keyword evidence="4 6" id="KW-0853">WD repeat</keyword>
<dbReference type="SUPFAM" id="SSF50978">
    <property type="entry name" value="WD40 repeat-like"/>
    <property type="match status" value="1"/>
</dbReference>
<dbReference type="SMART" id="SM00320">
    <property type="entry name" value="WD40"/>
    <property type="match status" value="4"/>
</dbReference>
<evidence type="ECO:0000256" key="1">
    <source>
        <dbReference type="ARBA" id="ARBA00002530"/>
    </source>
</evidence>
<dbReference type="EMBL" id="OD566102">
    <property type="protein sequence ID" value="CAD7443353.1"/>
    <property type="molecule type" value="Genomic_DNA"/>
</dbReference>
<evidence type="ECO:0000256" key="6">
    <source>
        <dbReference type="PROSITE-ProRule" id="PRU00221"/>
    </source>
</evidence>
<dbReference type="InterPro" id="IPR001680">
    <property type="entry name" value="WD40_rpt"/>
</dbReference>
<accession>A0A7R9F060</accession>
<dbReference type="AlphaFoldDB" id="A0A7R9F060"/>
<dbReference type="InterPro" id="IPR036322">
    <property type="entry name" value="WD40_repeat_dom_sf"/>
</dbReference>
<reference evidence="7" key="1">
    <citation type="submission" date="2020-11" db="EMBL/GenBank/DDBJ databases">
        <authorList>
            <person name="Tran Van P."/>
        </authorList>
    </citation>
    <scope>NUCLEOTIDE SEQUENCE</scope>
</reference>
<evidence type="ECO:0000313" key="7">
    <source>
        <dbReference type="EMBL" id="CAD7443353.1"/>
    </source>
</evidence>
<organism evidence="7">
    <name type="scientific">Timema bartmani</name>
    <dbReference type="NCBI Taxonomy" id="61472"/>
    <lineage>
        <taxon>Eukaryota</taxon>
        <taxon>Metazoa</taxon>
        <taxon>Ecdysozoa</taxon>
        <taxon>Arthropoda</taxon>
        <taxon>Hexapoda</taxon>
        <taxon>Insecta</taxon>
        <taxon>Pterygota</taxon>
        <taxon>Neoptera</taxon>
        <taxon>Polyneoptera</taxon>
        <taxon>Phasmatodea</taxon>
        <taxon>Timematodea</taxon>
        <taxon>Timematoidea</taxon>
        <taxon>Timematidae</taxon>
        <taxon>Timema</taxon>
    </lineage>
</organism>
<name>A0A7R9F060_9NEOP</name>
<dbReference type="Pfam" id="PF00400">
    <property type="entry name" value="WD40"/>
    <property type="match status" value="2"/>
</dbReference>
<sequence>MESNGLEDMNSETANAARKDLFTIKAKSLCNLPPTSDALAMHELRAAYQSGNIWCVKKKSHHRLVGDGRKKTEFGLSVGLVNQQFGKSVENFLSVQVLYSFPGLYLFVSDAGPLHMEVVNFNANIQTECHYHLKKLAEHLTCAISKETTSWALGIRDQLKGSWYADEEKVTVSVEPGDTFRSEGTAAPNRMQDMNLDELKTAMSQLTLDSKRATRVLSTMIYSIALHPSETKLLVAAGGRAGEIALWDVLGDSDLSVQVFQPHCGPVNCLSVCEYDQTKLYSTSHDGTVRRADLDKLIFDDIYSSDPDIFRSHTTWHCQVDNNVLLVAHGTGQVGVVDLRDSKKPTRWCKCHDRSVRTVQRHPLDEQYFVTSSAVGTVQRHPLDEQYFVTSSAVGEARVWDLRTATKPSPKPVCHLAHPKGLTSAFYSPHGSYLLTTCNDDRLRVYDVRHVSTNKPPVIASTKHNNHTGRWLSTFKARWHPQREDTFIIGSMELPKAVSCVFIWLITGFISHGTESGSQTARFQEGLTGKARGCESGRLDLGRLDTWNLVVMERWLTLARSLRKLSGRYTVELGLTNQTIEVYGIHGQKMLRLQSSANLTTICSACVFHPSQLLVAGANSSGKVHVFL</sequence>
<protein>
    <recommendedName>
        <fullName evidence="3">WD repeat-containing protein 76</fullName>
    </recommendedName>
</protein>
<comment type="similarity">
    <text evidence="2">Belongs to the WD repeat DDB2/WDR76 family.</text>
</comment>
<dbReference type="InterPro" id="IPR050853">
    <property type="entry name" value="WD_repeat_DNA-damage-binding"/>
</dbReference>
<dbReference type="InterPro" id="IPR015943">
    <property type="entry name" value="WD40/YVTN_repeat-like_dom_sf"/>
</dbReference>
<evidence type="ECO:0000256" key="4">
    <source>
        <dbReference type="ARBA" id="ARBA00022574"/>
    </source>
</evidence>
<dbReference type="PROSITE" id="PS50082">
    <property type="entry name" value="WD_REPEATS_2"/>
    <property type="match status" value="1"/>
</dbReference>
<evidence type="ECO:0000256" key="5">
    <source>
        <dbReference type="ARBA" id="ARBA00022737"/>
    </source>
</evidence>